<dbReference type="Pfam" id="PF03446">
    <property type="entry name" value="NAD_binding_2"/>
    <property type="match status" value="1"/>
</dbReference>
<proteinExistence type="predicted"/>
<dbReference type="GO" id="GO:0031491">
    <property type="term" value="F:nucleosome binding"/>
    <property type="evidence" value="ECO:0007669"/>
    <property type="project" value="TreeGrafter"/>
</dbReference>
<evidence type="ECO:0000259" key="3">
    <source>
        <dbReference type="Pfam" id="PF21761"/>
    </source>
</evidence>
<accession>A0A6P0CEE2</accession>
<dbReference type="PIRSF" id="PIRSF000103">
    <property type="entry name" value="HIBADH"/>
    <property type="match status" value="1"/>
</dbReference>
<dbReference type="PANTHER" id="PTHR43580:SF2">
    <property type="entry name" value="CYTOKINE-LIKE NUCLEAR FACTOR N-PAC"/>
    <property type="match status" value="1"/>
</dbReference>
<reference evidence="4 5" key="1">
    <citation type="submission" date="2020-01" db="EMBL/GenBank/DDBJ databases">
        <title>Sulfitobacter sediminilitoris sp. nov., isolated from a tidal flat.</title>
        <authorList>
            <person name="Park S."/>
            <person name="Yoon J.-H."/>
        </authorList>
    </citation>
    <scope>NUCLEOTIDE SEQUENCE [LARGE SCALE GENOMIC DNA]</scope>
    <source>
        <strain evidence="4 5">JBTF-M27</strain>
    </source>
</reference>
<feature type="domain" description="NADPH-dependent reductive aminase-like C-terminal" evidence="3">
    <location>
        <begin position="178"/>
        <end position="286"/>
    </location>
</feature>
<evidence type="ECO:0000256" key="1">
    <source>
        <dbReference type="ARBA" id="ARBA00023002"/>
    </source>
</evidence>
<dbReference type="Pfam" id="PF21761">
    <property type="entry name" value="RedAm-like_C"/>
    <property type="match status" value="1"/>
</dbReference>
<dbReference type="GO" id="GO:0140673">
    <property type="term" value="P:transcription elongation-coupled chromatin remodeling"/>
    <property type="evidence" value="ECO:0007669"/>
    <property type="project" value="TreeGrafter"/>
</dbReference>
<dbReference type="GO" id="GO:0016491">
    <property type="term" value="F:oxidoreductase activity"/>
    <property type="evidence" value="ECO:0007669"/>
    <property type="project" value="UniProtKB-KW"/>
</dbReference>
<dbReference type="InterPro" id="IPR048666">
    <property type="entry name" value="RedAm-like_C"/>
</dbReference>
<evidence type="ECO:0000313" key="5">
    <source>
        <dbReference type="Proteomes" id="UP000468591"/>
    </source>
</evidence>
<dbReference type="RefSeq" id="WP_164354486.1">
    <property type="nucleotide sequence ID" value="NZ_JAABNT010000008.1"/>
</dbReference>
<dbReference type="PANTHER" id="PTHR43580">
    <property type="entry name" value="OXIDOREDUCTASE GLYR1-RELATED"/>
    <property type="match status" value="1"/>
</dbReference>
<protein>
    <submittedName>
        <fullName evidence="4">NAD(P)-binding domain-containing protein</fullName>
    </submittedName>
</protein>
<gene>
    <name evidence="4" type="ORF">GV827_14290</name>
</gene>
<dbReference type="GO" id="GO:0003677">
    <property type="term" value="F:DNA binding"/>
    <property type="evidence" value="ECO:0007669"/>
    <property type="project" value="TreeGrafter"/>
</dbReference>
<comment type="caution">
    <text evidence="4">The sequence shown here is derived from an EMBL/GenBank/DDBJ whole genome shotgun (WGS) entry which is preliminary data.</text>
</comment>
<dbReference type="GO" id="GO:0050661">
    <property type="term" value="F:NADP binding"/>
    <property type="evidence" value="ECO:0007669"/>
    <property type="project" value="InterPro"/>
</dbReference>
<keyword evidence="5" id="KW-1185">Reference proteome</keyword>
<feature type="domain" description="6-phosphogluconate dehydrogenase NADP-binding" evidence="2">
    <location>
        <begin position="3"/>
        <end position="158"/>
    </location>
</feature>
<dbReference type="Gene3D" id="1.10.1040.10">
    <property type="entry name" value="N-(1-d-carboxylethyl)-l-norvaline Dehydrogenase, domain 2"/>
    <property type="match status" value="1"/>
</dbReference>
<dbReference type="SUPFAM" id="SSF51735">
    <property type="entry name" value="NAD(P)-binding Rossmann-fold domains"/>
    <property type="match status" value="1"/>
</dbReference>
<keyword evidence="1" id="KW-0560">Oxidoreductase</keyword>
<dbReference type="InterPro" id="IPR015815">
    <property type="entry name" value="HIBADH-related"/>
</dbReference>
<evidence type="ECO:0000259" key="2">
    <source>
        <dbReference type="Pfam" id="PF03446"/>
    </source>
</evidence>
<organism evidence="4 5">
    <name type="scientific">Sulfitobacter sediminilitoris</name>
    <dbReference type="NCBI Taxonomy" id="2698830"/>
    <lineage>
        <taxon>Bacteria</taxon>
        <taxon>Pseudomonadati</taxon>
        <taxon>Pseudomonadota</taxon>
        <taxon>Alphaproteobacteria</taxon>
        <taxon>Rhodobacterales</taxon>
        <taxon>Roseobacteraceae</taxon>
        <taxon>Sulfitobacter</taxon>
    </lineage>
</organism>
<dbReference type="EMBL" id="JAABNT010000008">
    <property type="protein sequence ID" value="NEK23568.1"/>
    <property type="molecule type" value="Genomic_DNA"/>
</dbReference>
<dbReference type="Gene3D" id="3.40.50.720">
    <property type="entry name" value="NAD(P)-binding Rossmann-like Domain"/>
    <property type="match status" value="1"/>
</dbReference>
<dbReference type="InterPro" id="IPR013328">
    <property type="entry name" value="6PGD_dom2"/>
</dbReference>
<dbReference type="InterPro" id="IPR036291">
    <property type="entry name" value="NAD(P)-bd_dom_sf"/>
</dbReference>
<evidence type="ECO:0000313" key="4">
    <source>
        <dbReference type="EMBL" id="NEK23568.1"/>
    </source>
</evidence>
<dbReference type="AlphaFoldDB" id="A0A6P0CEE2"/>
<dbReference type="Proteomes" id="UP000468591">
    <property type="component" value="Unassembled WGS sequence"/>
</dbReference>
<sequence length="292" mass="30621">MEKVSVIGLGDMGAALARALIQEGYDVTVWNRSPERAAPFRAEGHKVADTAQAAIEASPVSVICIGTHSDTKALLETMPDAVVGRTFIELSTGDGPSATALDERVSALGGRCLVGMILAGPGQIGDASTCFLVAGDPTDWAAQEGILRTMAPASDYIGENVAHLADLFSALFLPRQGAMFGMIFGAHFCEVAGVPLDIYVKQLPAAMRVATDIYAPTVAQTIPSGDFSGSGSPLKVYETAFRDGFSAFRDRGANMALSDLFEELIAKGMSAGYSDEHLTSLIKVLRAGRTDA</sequence>
<name>A0A6P0CEE2_9RHOB</name>
<dbReference type="InterPro" id="IPR051265">
    <property type="entry name" value="HIBADH-related_NP60_sf"/>
</dbReference>
<dbReference type="InterPro" id="IPR006115">
    <property type="entry name" value="6PGDH_NADP-bd"/>
</dbReference>
<dbReference type="GO" id="GO:0000785">
    <property type="term" value="C:chromatin"/>
    <property type="evidence" value="ECO:0007669"/>
    <property type="project" value="TreeGrafter"/>
</dbReference>